<dbReference type="PATRIC" id="fig|1432052.3.peg.5221"/>
<gene>
    <name evidence="2" type="ORF">BEH84_04710</name>
</gene>
<evidence type="ECO:0000313" key="3">
    <source>
        <dbReference type="Proteomes" id="UP000095003"/>
    </source>
</evidence>
<dbReference type="Pfam" id="PF09820">
    <property type="entry name" value="AAA-ATPase_like"/>
    <property type="match status" value="1"/>
</dbReference>
<dbReference type="AlphaFoldDB" id="A0A1E3ANR7"/>
<dbReference type="RefSeq" id="WP_069158517.1">
    <property type="nucleotide sequence ID" value="NZ_DBFYTC010000135.1"/>
</dbReference>
<proteinExistence type="predicted"/>
<dbReference type="Pfam" id="PF08011">
    <property type="entry name" value="PDDEXK_9"/>
    <property type="match status" value="1"/>
</dbReference>
<accession>A0A1E3ANR7</accession>
<name>A0A1E3ANR7_9FIRM</name>
<protein>
    <submittedName>
        <fullName evidence="2">Putative AAA-ATPase</fullName>
    </submittedName>
</protein>
<dbReference type="EMBL" id="MCGI01000004">
    <property type="protein sequence ID" value="ODM10338.1"/>
    <property type="molecule type" value="Genomic_DNA"/>
</dbReference>
<reference evidence="2 3" key="1">
    <citation type="submission" date="2016-07" db="EMBL/GenBank/DDBJ databases">
        <title>Characterization of isolates of Eisenbergiella tayi derived from blood cultures, using whole genome sequencing.</title>
        <authorList>
            <person name="Burdz T."/>
            <person name="Wiebe D."/>
            <person name="Huynh C."/>
            <person name="Bernard K."/>
        </authorList>
    </citation>
    <scope>NUCLEOTIDE SEQUENCE [LARGE SCALE GENOMIC DNA]</scope>
    <source>
        <strain evidence="2 3">NML 120489</strain>
    </source>
</reference>
<dbReference type="PANTHER" id="PTHR34825:SF1">
    <property type="entry name" value="AAA-ATPASE-LIKE DOMAIN-CONTAINING PROTEIN"/>
    <property type="match status" value="1"/>
</dbReference>
<comment type="caution">
    <text evidence="2">The sequence shown here is derived from an EMBL/GenBank/DDBJ whole genome shotgun (WGS) entry which is preliminary data.</text>
</comment>
<dbReference type="GeneID" id="93301671"/>
<dbReference type="Proteomes" id="UP000095003">
    <property type="component" value="Unassembled WGS sequence"/>
</dbReference>
<dbReference type="InterPro" id="IPR018631">
    <property type="entry name" value="AAA-ATPase-like_dom"/>
</dbReference>
<evidence type="ECO:0000259" key="1">
    <source>
        <dbReference type="Pfam" id="PF09820"/>
    </source>
</evidence>
<evidence type="ECO:0000313" key="2">
    <source>
        <dbReference type="EMBL" id="ODM10338.1"/>
    </source>
</evidence>
<sequence>MYKPLPIGVESFKELITQGYYYVDKTLFIKELIDKRGKVNLFTRPRRFGKTLNLSMLRYFFEKQESQAENEINKSLFQDLAIAKCGSKYLSHMGNYCVIHLSLKSAKQPDFERAFLMLKRQIADEFRRHRYLLEKGNWQEDDRHRYIIMMNETADDSQYLDAIAFLSRILNELLDQKVIILIDEYDVPLENAYFSGFYEEMSSFIRSLFESALKTNPHLEFAVITGCLRITKESIFTGLNNLNIISILNESYGEYFGFLQEEVKAMLQFYNRENCTDIVKQWYDGYFFGNSEVYNPWSMVNYMDRLVSNENAIPSPFWANTSSNSIVKSLVEHADISVKGELESLIEGHSIEKPVHEDITYADIFNSEDNLWNFLFFTGYLKQIGRRLEGDIQYMELAIPNLEVRYIYKNTILSWFDEMLNGKDLSSLYNAIETGNTHTMEEIISEYLQETISFYDYAENYYHGFLAGLLKNMRKYRVISNRESGTGRPDIILKTPSVRGRAIVFELKAADRYTNLERFCDKALEQIKNNHYQASLEEEGYSMIDSYGISFYRKECMVKRI</sequence>
<organism evidence="2 3">
    <name type="scientific">Eisenbergiella tayi</name>
    <dbReference type="NCBI Taxonomy" id="1432052"/>
    <lineage>
        <taxon>Bacteria</taxon>
        <taxon>Bacillati</taxon>
        <taxon>Bacillota</taxon>
        <taxon>Clostridia</taxon>
        <taxon>Lachnospirales</taxon>
        <taxon>Lachnospiraceae</taxon>
        <taxon>Eisenbergiella</taxon>
    </lineage>
</organism>
<dbReference type="InterPro" id="IPR012547">
    <property type="entry name" value="PDDEXK_9"/>
</dbReference>
<feature type="domain" description="AAA-ATPase-like" evidence="1">
    <location>
        <begin position="6"/>
        <end position="236"/>
    </location>
</feature>
<dbReference type="PANTHER" id="PTHR34825">
    <property type="entry name" value="CONSERVED PROTEIN, WITH A WEAK D-GALACTARATE DEHYDRATASE/ALTRONATE HYDROLASE DOMAIN"/>
    <property type="match status" value="1"/>
</dbReference>